<reference evidence="2 3" key="1">
    <citation type="submission" date="2018-08" db="EMBL/GenBank/DDBJ databases">
        <title>Genome analysis of the thermophilic bacterium of the candidate phylum Aminicenantes from deep subsurface aquifer revealed its physiology and ecological role.</title>
        <authorList>
            <person name="Kadnikov V.V."/>
            <person name="Mardanov A.V."/>
            <person name="Beletsky A.V."/>
            <person name="Karnachuk O.V."/>
            <person name="Ravin N.V."/>
        </authorList>
    </citation>
    <scope>NUCLEOTIDE SEQUENCE [LARGE SCALE GENOMIC DNA]</scope>
    <source>
        <strain evidence="2">BY38</strain>
    </source>
</reference>
<name>A0A3E2BLG6_9BACT</name>
<dbReference type="Proteomes" id="UP000257323">
    <property type="component" value="Unassembled WGS sequence"/>
</dbReference>
<feature type="region of interest" description="Disordered" evidence="1">
    <location>
        <begin position="232"/>
        <end position="264"/>
    </location>
</feature>
<organism evidence="2 3">
    <name type="scientific">Candidatus Saccharicenans subterraneus</name>
    <dbReference type="NCBI Taxonomy" id="2508984"/>
    <lineage>
        <taxon>Bacteria</taxon>
        <taxon>Candidatus Aminicenantota</taxon>
        <taxon>Candidatus Aminicenantia</taxon>
        <taxon>Candidatus Aminicenantales</taxon>
        <taxon>Candidatus Saccharicenantaceae</taxon>
        <taxon>Candidatus Saccharicenans</taxon>
    </lineage>
</organism>
<dbReference type="AlphaFoldDB" id="A0A3E2BLG6"/>
<dbReference type="EMBL" id="QUAH01000008">
    <property type="protein sequence ID" value="RFT15599.1"/>
    <property type="molecule type" value="Genomic_DNA"/>
</dbReference>
<gene>
    <name evidence="2" type="ORF">OP8BY_0247</name>
</gene>
<evidence type="ECO:0000256" key="1">
    <source>
        <dbReference type="SAM" id="MobiDB-lite"/>
    </source>
</evidence>
<evidence type="ECO:0000313" key="3">
    <source>
        <dbReference type="Proteomes" id="UP000257323"/>
    </source>
</evidence>
<accession>A0A3E2BLG6</accession>
<protein>
    <submittedName>
        <fullName evidence="2">Uncharacterized protein</fullName>
    </submittedName>
</protein>
<comment type="caution">
    <text evidence="2">The sequence shown here is derived from an EMBL/GenBank/DDBJ whole genome shotgun (WGS) entry which is preliminary data.</text>
</comment>
<proteinExistence type="predicted"/>
<evidence type="ECO:0000313" key="2">
    <source>
        <dbReference type="EMBL" id="RFT15599.1"/>
    </source>
</evidence>
<sequence length="285" mass="31247">MCFLMLGLFISAAAQEAAYKSQAVTEPKQIDGQPGDWEGANFVNFKKAGVDYAVAHDSGHLYLILVFNTQEGLSTADQGGVFVYLSQGGKKSKDVGFHFIKRVITADEAIARMEALGEKLTEERKAQIREKKMYNLYEGEPVGKKFKADLQKVKGQRFEPAIFRGRVERARRGPGPAAPGQGGFQKAVFEFKIPLQPSPGLPPLVEPGKPINLGIEWGGLTEEMKKELMTRRAESATRATGTDSRMIVSGDEPSEGGFDRGGGELDRKALPKKFNFWFGLMLGGQ</sequence>